<comment type="caution">
    <text evidence="1">The sequence shown here is derived from an EMBL/GenBank/DDBJ whole genome shotgun (WGS) entry which is preliminary data.</text>
</comment>
<name>A0ABX2KSW4_9PROT</name>
<dbReference type="Proteomes" id="UP000639419">
    <property type="component" value="Unassembled WGS sequence"/>
</dbReference>
<protein>
    <submittedName>
        <fullName evidence="1">Uncharacterized protein</fullName>
    </submittedName>
</protein>
<dbReference type="RefSeq" id="WP_174437776.1">
    <property type="nucleotide sequence ID" value="NZ_BAABCC010000005.1"/>
</dbReference>
<accession>A0ABX2KSW4</accession>
<evidence type="ECO:0000313" key="2">
    <source>
        <dbReference type="Proteomes" id="UP000639419"/>
    </source>
</evidence>
<organism evidence="1 2">
    <name type="scientific">Azospirillum formosense</name>
    <dbReference type="NCBI Taxonomy" id="861533"/>
    <lineage>
        <taxon>Bacteria</taxon>
        <taxon>Pseudomonadati</taxon>
        <taxon>Pseudomonadota</taxon>
        <taxon>Alphaproteobacteria</taxon>
        <taxon>Rhodospirillales</taxon>
        <taxon>Azospirillaceae</taxon>
        <taxon>Azospirillum</taxon>
    </lineage>
</organism>
<dbReference type="EMBL" id="WHOR01000018">
    <property type="protein sequence ID" value="NUB18472.1"/>
    <property type="molecule type" value="Genomic_DNA"/>
</dbReference>
<keyword evidence="2" id="KW-1185">Reference proteome</keyword>
<reference evidence="1 2" key="1">
    <citation type="submission" date="2019-10" db="EMBL/GenBank/DDBJ databases">
        <title>Genome sequence of Azospirillum formosense CC-Nfb-7.</title>
        <authorList>
            <person name="Ambrosini A."/>
            <person name="Sant'Anna F.H."/>
            <person name="Cassan F.D."/>
            <person name="Souza E.M."/>
            <person name="Passaglia L.M.P."/>
        </authorList>
    </citation>
    <scope>NUCLEOTIDE SEQUENCE [LARGE SCALE GENOMIC DNA]</scope>
    <source>
        <strain evidence="1 2">CC-NFb-7</strain>
    </source>
</reference>
<proteinExistence type="predicted"/>
<sequence>MTRGMVAYELLMEWRSLRRWNLISALSALVRDWRHDDRAAGRTYRPRIYNPNKGRRETPPK</sequence>
<evidence type="ECO:0000313" key="1">
    <source>
        <dbReference type="EMBL" id="NUB18472.1"/>
    </source>
</evidence>
<gene>
    <name evidence="1" type="ORF">GBZ26_04440</name>
</gene>